<dbReference type="PANTHER" id="PTHR44858:SF1">
    <property type="entry name" value="UDP-N-ACETYLGLUCOSAMINE--PEPTIDE N-ACETYLGLUCOSAMINYLTRANSFERASE SPINDLY-RELATED"/>
    <property type="match status" value="1"/>
</dbReference>
<keyword evidence="1" id="KW-0677">Repeat</keyword>
<dbReference type="InterPro" id="IPR019734">
    <property type="entry name" value="TPR_rpt"/>
</dbReference>
<evidence type="ECO:0000256" key="3">
    <source>
        <dbReference type="SAM" id="MobiDB-lite"/>
    </source>
</evidence>
<dbReference type="InterPro" id="IPR011990">
    <property type="entry name" value="TPR-like_helical_dom_sf"/>
</dbReference>
<dbReference type="AlphaFoldDB" id="A0A3B0WEP7"/>
<dbReference type="Pfam" id="PF13432">
    <property type="entry name" value="TPR_16"/>
    <property type="match status" value="2"/>
</dbReference>
<organism evidence="5">
    <name type="scientific">hydrothermal vent metagenome</name>
    <dbReference type="NCBI Taxonomy" id="652676"/>
    <lineage>
        <taxon>unclassified sequences</taxon>
        <taxon>metagenomes</taxon>
        <taxon>ecological metagenomes</taxon>
    </lineage>
</organism>
<evidence type="ECO:0000256" key="4">
    <source>
        <dbReference type="SAM" id="Phobius"/>
    </source>
</evidence>
<keyword evidence="4" id="KW-0812">Transmembrane</keyword>
<keyword evidence="4" id="KW-0472">Membrane</keyword>
<accession>A0A3B0WEP7</accession>
<evidence type="ECO:0000256" key="1">
    <source>
        <dbReference type="ARBA" id="ARBA00022737"/>
    </source>
</evidence>
<keyword evidence="2" id="KW-0802">TPR repeat</keyword>
<keyword evidence="4" id="KW-1133">Transmembrane helix</keyword>
<dbReference type="Gene3D" id="1.25.40.10">
    <property type="entry name" value="Tetratricopeptide repeat domain"/>
    <property type="match status" value="2"/>
</dbReference>
<sequence>MLLEALKKAAEDKKKALESSEQSPKKTIDSGSDDLLTSKKVMPDIAQKQTSSLSSSSDENIQLPSDIVGVTNKNHSADEKKLSSFQELVEDDGASQSSLKLTLDNSLIQESSSTNLGANSRSPKSSTDDEQPKLKLVLEETVVEQNINDKTTLTDDFEPVMTKGESSELIDSDVVHDNKEYETAQESDVSDILNKKSEKEHHAVKEECDELSLSEQKINLEDDIKPVGDVSGQYINNALDEGVIPLKKAAKKEKTPGGVVEESQKYESAVNSLTMASTLKSKKIESEEESESFKWSLDSLPGYLKLGKGENKKSSAALNPILVSGALSDDPSRNSRQSSPKLILILLMMLFFIGIIFYGILYYQTEYEAVENNMKKYNLVKAQISEKEAKDMTVSIDENIEQTTRDLPVSSKKIEDVYSEGGVDGKEVVDIIELQSSESKEGVKSLNKERTSLLEKNPVTPMSSASNIVRPVNKISQNSASNASPRSDSVAHIASSPVIYRKNIENNAAKKATIVVHTEKAILAEAYLSYKQESYTAAQQAFESVLKINPSNEFALIGLGNTAVTEQNYLLAMEYYQQALLAHPSSLNAFEAIANIAGFIVLNEEWKTSLLGMVLDYPESAILQYALGNLYVGEQDWLAAQNAYFQAVSLEPENANYIVNLAVSLDQLGKYKLATKYYTEALSLIGIQAVNFDEAEVKNRLITIRQFIAEKNL</sequence>
<proteinExistence type="predicted"/>
<feature type="region of interest" description="Disordered" evidence="3">
    <location>
        <begin position="1"/>
        <end position="82"/>
    </location>
</feature>
<dbReference type="SMART" id="SM00028">
    <property type="entry name" value="TPR"/>
    <property type="match status" value="4"/>
</dbReference>
<feature type="compositionally biased region" description="Basic and acidic residues" evidence="3">
    <location>
        <begin position="1"/>
        <end position="28"/>
    </location>
</feature>
<evidence type="ECO:0000313" key="5">
    <source>
        <dbReference type="EMBL" id="VAW47829.1"/>
    </source>
</evidence>
<dbReference type="PROSITE" id="PS50005">
    <property type="entry name" value="TPR"/>
    <property type="match status" value="3"/>
</dbReference>
<feature type="compositionally biased region" description="Polar residues" evidence="3">
    <location>
        <begin position="474"/>
        <end position="487"/>
    </location>
</feature>
<dbReference type="PANTHER" id="PTHR44858">
    <property type="entry name" value="TETRATRICOPEPTIDE REPEAT PROTEIN 6"/>
    <property type="match status" value="1"/>
</dbReference>
<feature type="transmembrane region" description="Helical" evidence="4">
    <location>
        <begin position="342"/>
        <end position="363"/>
    </location>
</feature>
<dbReference type="SUPFAM" id="SSF48452">
    <property type="entry name" value="TPR-like"/>
    <property type="match status" value="1"/>
</dbReference>
<reference evidence="5" key="1">
    <citation type="submission" date="2018-06" db="EMBL/GenBank/DDBJ databases">
        <authorList>
            <person name="Zhirakovskaya E."/>
        </authorList>
    </citation>
    <scope>NUCLEOTIDE SEQUENCE</scope>
</reference>
<dbReference type="EMBL" id="UOFC01000168">
    <property type="protein sequence ID" value="VAW47829.1"/>
    <property type="molecule type" value="Genomic_DNA"/>
</dbReference>
<feature type="region of interest" description="Disordered" evidence="3">
    <location>
        <begin position="106"/>
        <end position="134"/>
    </location>
</feature>
<evidence type="ECO:0000256" key="2">
    <source>
        <dbReference type="ARBA" id="ARBA00022803"/>
    </source>
</evidence>
<gene>
    <name evidence="5" type="ORF">MNBD_GAMMA03-1937</name>
</gene>
<feature type="region of interest" description="Disordered" evidence="3">
    <location>
        <begin position="458"/>
        <end position="488"/>
    </location>
</feature>
<protein>
    <submittedName>
        <fullName evidence="5">Uncharacterized protein</fullName>
    </submittedName>
</protein>
<feature type="compositionally biased region" description="Polar residues" evidence="3">
    <location>
        <begin position="106"/>
        <end position="125"/>
    </location>
</feature>
<dbReference type="InterPro" id="IPR050498">
    <property type="entry name" value="Ycf3"/>
</dbReference>
<name>A0A3B0WEP7_9ZZZZ</name>